<dbReference type="Proteomes" id="UP000827872">
    <property type="component" value="Linkage Group LG02"/>
</dbReference>
<gene>
    <name evidence="1" type="ORF">K3G42_007568</name>
</gene>
<keyword evidence="2" id="KW-1185">Reference proteome</keyword>
<sequence length="174" mass="19422">MGPSSLVGAHSSEPRNPKIFCKKRSVLSSKALNVFTSAVQFGKLHWWPSTLTLLSSGTEEQGRKRETYQGGYCNSHTVCVVDPAGLMKVVLRIQKASKSSQNFIISVDLEEQKDSSLERADSSARLKLSVQYGIVIFTLLLWSHSHSVTESFQCLEKNDTKHWLQSEPDEMSFG</sequence>
<dbReference type="EMBL" id="CM037615">
    <property type="protein sequence ID" value="KAH8012962.1"/>
    <property type="molecule type" value="Genomic_DNA"/>
</dbReference>
<protein>
    <submittedName>
        <fullName evidence="1">Uncharacterized protein</fullName>
    </submittedName>
</protein>
<evidence type="ECO:0000313" key="1">
    <source>
        <dbReference type="EMBL" id="KAH8012962.1"/>
    </source>
</evidence>
<accession>A0ACB8G0B9</accession>
<organism evidence="1 2">
    <name type="scientific">Sphaerodactylus townsendi</name>
    <dbReference type="NCBI Taxonomy" id="933632"/>
    <lineage>
        <taxon>Eukaryota</taxon>
        <taxon>Metazoa</taxon>
        <taxon>Chordata</taxon>
        <taxon>Craniata</taxon>
        <taxon>Vertebrata</taxon>
        <taxon>Euteleostomi</taxon>
        <taxon>Lepidosauria</taxon>
        <taxon>Squamata</taxon>
        <taxon>Bifurcata</taxon>
        <taxon>Gekkota</taxon>
        <taxon>Sphaerodactylidae</taxon>
        <taxon>Sphaerodactylus</taxon>
    </lineage>
</organism>
<evidence type="ECO:0000313" key="2">
    <source>
        <dbReference type="Proteomes" id="UP000827872"/>
    </source>
</evidence>
<reference evidence="1" key="1">
    <citation type="submission" date="2021-08" db="EMBL/GenBank/DDBJ databases">
        <title>The first chromosome-level gecko genome reveals the dynamic sex chromosomes of Neotropical dwarf geckos (Sphaerodactylidae: Sphaerodactylus).</title>
        <authorList>
            <person name="Pinto B.J."/>
            <person name="Keating S.E."/>
            <person name="Gamble T."/>
        </authorList>
    </citation>
    <scope>NUCLEOTIDE SEQUENCE</scope>
    <source>
        <strain evidence="1">TG3544</strain>
    </source>
</reference>
<name>A0ACB8G0B9_9SAUR</name>
<comment type="caution">
    <text evidence="1">The sequence shown here is derived from an EMBL/GenBank/DDBJ whole genome shotgun (WGS) entry which is preliminary data.</text>
</comment>
<proteinExistence type="predicted"/>